<organism evidence="2 3">
    <name type="scientific">Ceratitis capitata</name>
    <name type="common">Mediterranean fruit fly</name>
    <name type="synonym">Tephritis capitata</name>
    <dbReference type="NCBI Taxonomy" id="7213"/>
    <lineage>
        <taxon>Eukaryota</taxon>
        <taxon>Metazoa</taxon>
        <taxon>Ecdysozoa</taxon>
        <taxon>Arthropoda</taxon>
        <taxon>Hexapoda</taxon>
        <taxon>Insecta</taxon>
        <taxon>Pterygota</taxon>
        <taxon>Neoptera</taxon>
        <taxon>Endopterygota</taxon>
        <taxon>Diptera</taxon>
        <taxon>Brachycera</taxon>
        <taxon>Muscomorpha</taxon>
        <taxon>Tephritoidea</taxon>
        <taxon>Tephritidae</taxon>
        <taxon>Ceratitis</taxon>
        <taxon>Ceratitis</taxon>
    </lineage>
</organism>
<keyword evidence="1" id="KW-1133">Transmembrane helix</keyword>
<name>A0A811VAB5_CERCA</name>
<accession>A0A811VAB5</accession>
<evidence type="ECO:0000256" key="1">
    <source>
        <dbReference type="SAM" id="Phobius"/>
    </source>
</evidence>
<gene>
    <name evidence="2" type="ORF">CCAP1982_LOCUS20012</name>
</gene>
<dbReference type="Proteomes" id="UP000606786">
    <property type="component" value="Unassembled WGS sequence"/>
</dbReference>
<evidence type="ECO:0000313" key="3">
    <source>
        <dbReference type="Proteomes" id="UP000606786"/>
    </source>
</evidence>
<sequence>MIIQSLESEPTGAHAPSLLAELLGAFGATPALTLINFIFFSFLFRIIIVYCCCCYCCCCIFAFWPEKLMPFHFTPNWKALTWSPHVVAHNQRSPALLASEICICRQKVMLPRSDSGARMERKVRE</sequence>
<dbReference type="EMBL" id="CAJHJT010000056">
    <property type="protein sequence ID" value="CAD7011901.1"/>
    <property type="molecule type" value="Genomic_DNA"/>
</dbReference>
<keyword evidence="1" id="KW-0812">Transmembrane</keyword>
<comment type="caution">
    <text evidence="2">The sequence shown here is derived from an EMBL/GenBank/DDBJ whole genome shotgun (WGS) entry which is preliminary data.</text>
</comment>
<feature type="transmembrane region" description="Helical" evidence="1">
    <location>
        <begin position="37"/>
        <end position="64"/>
    </location>
</feature>
<proteinExistence type="predicted"/>
<evidence type="ECO:0000313" key="2">
    <source>
        <dbReference type="EMBL" id="CAD7011901.1"/>
    </source>
</evidence>
<reference evidence="2" key="1">
    <citation type="submission" date="2020-11" db="EMBL/GenBank/DDBJ databases">
        <authorList>
            <person name="Whitehead M."/>
        </authorList>
    </citation>
    <scope>NUCLEOTIDE SEQUENCE</scope>
    <source>
        <strain evidence="2">EGII</strain>
    </source>
</reference>
<protein>
    <submittedName>
        <fullName evidence="2">(Mediterranean fruit fly) hypothetical protein</fullName>
    </submittedName>
</protein>
<keyword evidence="1" id="KW-0472">Membrane</keyword>
<dbReference type="AlphaFoldDB" id="A0A811VAB5"/>
<keyword evidence="3" id="KW-1185">Reference proteome</keyword>